<evidence type="ECO:0000259" key="1">
    <source>
        <dbReference type="Pfam" id="PF04993"/>
    </source>
</evidence>
<dbReference type="Proteomes" id="UP000313645">
    <property type="component" value="Unassembled WGS sequence"/>
</dbReference>
<reference evidence="2 3" key="1">
    <citation type="submission" date="2019-02" db="EMBL/GenBank/DDBJ databases">
        <title>Marinobacter halodurans sp. nov., a marine bacterium isolated from sea tidal flat.</title>
        <authorList>
            <person name="Yoo Y."/>
            <person name="Lee D.W."/>
            <person name="Kim B.S."/>
            <person name="Kim J.-J."/>
        </authorList>
    </citation>
    <scope>NUCLEOTIDE SEQUENCE [LARGE SCALE GENOMIC DNA]</scope>
    <source>
        <strain evidence="2 3">YJ-S3-2</strain>
    </source>
</reference>
<organism evidence="2 3">
    <name type="scientific">Marinobacter halodurans</name>
    <dbReference type="NCBI Taxonomy" id="2528979"/>
    <lineage>
        <taxon>Bacteria</taxon>
        <taxon>Pseudomonadati</taxon>
        <taxon>Pseudomonadota</taxon>
        <taxon>Gammaproteobacteria</taxon>
        <taxon>Pseudomonadales</taxon>
        <taxon>Marinobacteraceae</taxon>
        <taxon>Marinobacter</taxon>
    </lineage>
</organism>
<sequence>MFGGHGLFLGDIMFALITGQTLYLKADAQSEPAFVARGLEPFTFRRQGKPVAMSYRQAPEEVFEDPEQMTTWGNEAYAAALRASHSKKR</sequence>
<dbReference type="PANTHER" id="PTHR36121:SF1">
    <property type="entry name" value="PROTEIN SXY"/>
    <property type="match status" value="1"/>
</dbReference>
<name>A0ABY1ZSB3_9GAMM</name>
<accession>A0ABY1ZSB3</accession>
<dbReference type="Gene3D" id="3.30.1460.30">
    <property type="entry name" value="YgaC/TfoX-N like chaperone"/>
    <property type="match status" value="1"/>
</dbReference>
<dbReference type="EMBL" id="SJDL01000002">
    <property type="protein sequence ID" value="TBW59179.1"/>
    <property type="molecule type" value="Genomic_DNA"/>
</dbReference>
<dbReference type="PANTHER" id="PTHR36121">
    <property type="entry name" value="PROTEIN SXY"/>
    <property type="match status" value="1"/>
</dbReference>
<protein>
    <submittedName>
        <fullName evidence="2">TfoX family protein</fullName>
    </submittedName>
</protein>
<feature type="domain" description="TfoX N-terminal" evidence="1">
    <location>
        <begin position="1"/>
        <end position="80"/>
    </location>
</feature>
<dbReference type="Pfam" id="PF04993">
    <property type="entry name" value="TfoX_N"/>
    <property type="match status" value="1"/>
</dbReference>
<proteinExistence type="predicted"/>
<keyword evidence="3" id="KW-1185">Reference proteome</keyword>
<dbReference type="InterPro" id="IPR007076">
    <property type="entry name" value="TfoX_N"/>
</dbReference>
<dbReference type="InterPro" id="IPR047525">
    <property type="entry name" value="TfoX-like"/>
</dbReference>
<evidence type="ECO:0000313" key="2">
    <source>
        <dbReference type="EMBL" id="TBW59179.1"/>
    </source>
</evidence>
<dbReference type="SUPFAM" id="SSF159894">
    <property type="entry name" value="YgaC/TfoX-N like"/>
    <property type="match status" value="1"/>
</dbReference>
<gene>
    <name evidence="2" type="ORF">EZI54_01585</name>
</gene>
<evidence type="ECO:0000313" key="3">
    <source>
        <dbReference type="Proteomes" id="UP000313645"/>
    </source>
</evidence>
<comment type="caution">
    <text evidence="2">The sequence shown here is derived from an EMBL/GenBank/DDBJ whole genome shotgun (WGS) entry which is preliminary data.</text>
</comment>